<accession>A0A8R7PXN8</accession>
<dbReference type="AlphaFoldDB" id="A0A8R7PXN8"/>
<name>A0A8R7PXN8_TRIUA</name>
<evidence type="ECO:0000313" key="2">
    <source>
        <dbReference type="Proteomes" id="UP000015106"/>
    </source>
</evidence>
<dbReference type="Gramene" id="TuG1812G0300004476.01.T01">
    <property type="protein sequence ID" value="TuG1812G0300004476.01.T01.cds380600"/>
    <property type="gene ID" value="TuG1812G0300004476.01"/>
</dbReference>
<reference evidence="1" key="2">
    <citation type="submission" date="2018-03" db="EMBL/GenBank/DDBJ databases">
        <title>The Triticum urartu genome reveals the dynamic nature of wheat genome evolution.</title>
        <authorList>
            <person name="Ling H."/>
            <person name="Ma B."/>
            <person name="Shi X."/>
            <person name="Liu H."/>
            <person name="Dong L."/>
            <person name="Sun H."/>
            <person name="Cao Y."/>
            <person name="Gao Q."/>
            <person name="Zheng S."/>
            <person name="Li Y."/>
            <person name="Yu Y."/>
            <person name="Du H."/>
            <person name="Qi M."/>
            <person name="Li Y."/>
            <person name="Yu H."/>
            <person name="Cui Y."/>
            <person name="Wang N."/>
            <person name="Chen C."/>
            <person name="Wu H."/>
            <person name="Zhao Y."/>
            <person name="Zhang J."/>
            <person name="Li Y."/>
            <person name="Zhou W."/>
            <person name="Zhang B."/>
            <person name="Hu W."/>
            <person name="Eijk M."/>
            <person name="Tang J."/>
            <person name="Witsenboer H."/>
            <person name="Zhao S."/>
            <person name="Li Z."/>
            <person name="Zhang A."/>
            <person name="Wang D."/>
            <person name="Liang C."/>
        </authorList>
    </citation>
    <scope>NUCLEOTIDE SEQUENCE [LARGE SCALE GENOMIC DNA]</scope>
    <source>
        <strain evidence="1">cv. G1812</strain>
    </source>
</reference>
<protein>
    <submittedName>
        <fullName evidence="1">Uncharacterized protein</fullName>
    </submittedName>
</protein>
<evidence type="ECO:0000313" key="1">
    <source>
        <dbReference type="EnsemblPlants" id="TuG1812G0300004476.01.T01.cds380600"/>
    </source>
</evidence>
<dbReference type="EnsemblPlants" id="TuG1812G0300004476.01.T01">
    <property type="protein sequence ID" value="TuG1812G0300004476.01.T01.cds380600"/>
    <property type="gene ID" value="TuG1812G0300004476.01"/>
</dbReference>
<organism evidence="1 2">
    <name type="scientific">Triticum urartu</name>
    <name type="common">Red wild einkorn</name>
    <name type="synonym">Crithodium urartu</name>
    <dbReference type="NCBI Taxonomy" id="4572"/>
    <lineage>
        <taxon>Eukaryota</taxon>
        <taxon>Viridiplantae</taxon>
        <taxon>Streptophyta</taxon>
        <taxon>Embryophyta</taxon>
        <taxon>Tracheophyta</taxon>
        <taxon>Spermatophyta</taxon>
        <taxon>Magnoliopsida</taxon>
        <taxon>Liliopsida</taxon>
        <taxon>Poales</taxon>
        <taxon>Poaceae</taxon>
        <taxon>BOP clade</taxon>
        <taxon>Pooideae</taxon>
        <taxon>Triticodae</taxon>
        <taxon>Triticeae</taxon>
        <taxon>Triticinae</taxon>
        <taxon>Triticum</taxon>
    </lineage>
</organism>
<reference evidence="1" key="3">
    <citation type="submission" date="2022-06" db="UniProtKB">
        <authorList>
            <consortium name="EnsemblPlants"/>
        </authorList>
    </citation>
    <scope>IDENTIFICATION</scope>
</reference>
<keyword evidence="2" id="KW-1185">Reference proteome</keyword>
<proteinExistence type="predicted"/>
<dbReference type="Proteomes" id="UP000015106">
    <property type="component" value="Chromosome 3"/>
</dbReference>
<sequence length="142" mass="15068">MSALATAATPESSSTIVDFVPELTSCDADVEAFHIGANGVDAMAPTRDLTDCLGDNLNQGSEVLPMSYCVFGSSHGGECWKHPWPPPQVMSLTGIYDTAPIPMEQQLCSQLLFHSDQSGGSSGMTWDPGVLLHCTQLSHKAN</sequence>
<reference evidence="2" key="1">
    <citation type="journal article" date="2013" name="Nature">
        <title>Draft genome of the wheat A-genome progenitor Triticum urartu.</title>
        <authorList>
            <person name="Ling H.Q."/>
            <person name="Zhao S."/>
            <person name="Liu D."/>
            <person name="Wang J."/>
            <person name="Sun H."/>
            <person name="Zhang C."/>
            <person name="Fan H."/>
            <person name="Li D."/>
            <person name="Dong L."/>
            <person name="Tao Y."/>
            <person name="Gao C."/>
            <person name="Wu H."/>
            <person name="Li Y."/>
            <person name="Cui Y."/>
            <person name="Guo X."/>
            <person name="Zheng S."/>
            <person name="Wang B."/>
            <person name="Yu K."/>
            <person name="Liang Q."/>
            <person name="Yang W."/>
            <person name="Lou X."/>
            <person name="Chen J."/>
            <person name="Feng M."/>
            <person name="Jian J."/>
            <person name="Zhang X."/>
            <person name="Luo G."/>
            <person name="Jiang Y."/>
            <person name="Liu J."/>
            <person name="Wang Z."/>
            <person name="Sha Y."/>
            <person name="Zhang B."/>
            <person name="Wu H."/>
            <person name="Tang D."/>
            <person name="Shen Q."/>
            <person name="Xue P."/>
            <person name="Zou S."/>
            <person name="Wang X."/>
            <person name="Liu X."/>
            <person name="Wang F."/>
            <person name="Yang Y."/>
            <person name="An X."/>
            <person name="Dong Z."/>
            <person name="Zhang K."/>
            <person name="Zhang X."/>
            <person name="Luo M.C."/>
            <person name="Dvorak J."/>
            <person name="Tong Y."/>
            <person name="Wang J."/>
            <person name="Yang H."/>
            <person name="Li Z."/>
            <person name="Wang D."/>
            <person name="Zhang A."/>
            <person name="Wang J."/>
        </authorList>
    </citation>
    <scope>NUCLEOTIDE SEQUENCE</scope>
    <source>
        <strain evidence="2">cv. G1812</strain>
    </source>
</reference>